<dbReference type="GO" id="GO:0016757">
    <property type="term" value="F:glycosyltransferase activity"/>
    <property type="evidence" value="ECO:0007669"/>
    <property type="project" value="UniProtKB-KW"/>
</dbReference>
<comment type="subcellular location">
    <subcellularLocation>
        <location evidence="1">Cell membrane</location>
    </subcellularLocation>
</comment>
<dbReference type="PANTHER" id="PTHR43646">
    <property type="entry name" value="GLYCOSYLTRANSFERASE"/>
    <property type="match status" value="1"/>
</dbReference>
<name>A0A1M6GB72_MALRU</name>
<dbReference type="AlphaFoldDB" id="A0A1M6GB72"/>
<evidence type="ECO:0000256" key="2">
    <source>
        <dbReference type="ARBA" id="ARBA00022475"/>
    </source>
</evidence>
<evidence type="ECO:0000256" key="4">
    <source>
        <dbReference type="ARBA" id="ARBA00022679"/>
    </source>
</evidence>
<keyword evidence="2" id="KW-1003">Cell membrane</keyword>
<gene>
    <name evidence="6" type="ORF">SAMN02745165_01477</name>
</gene>
<reference evidence="6 7" key="1">
    <citation type="submission" date="2016-11" db="EMBL/GenBank/DDBJ databases">
        <authorList>
            <person name="Jaros S."/>
            <person name="Januszkiewicz K."/>
            <person name="Wedrychowicz H."/>
        </authorList>
    </citation>
    <scope>NUCLEOTIDE SEQUENCE [LARGE SCALE GENOMIC DNA]</scope>
    <source>
        <strain evidence="6 7">DSM 5091</strain>
    </source>
</reference>
<dbReference type="Gene3D" id="3.90.550.10">
    <property type="entry name" value="Spore Coat Polysaccharide Biosynthesis Protein SpsA, Chain A"/>
    <property type="match status" value="1"/>
</dbReference>
<dbReference type="OrthoDB" id="5391853at2"/>
<dbReference type="Proteomes" id="UP000184171">
    <property type="component" value="Unassembled WGS sequence"/>
</dbReference>
<dbReference type="STRING" id="1122189.SAMN02745165_01477"/>
<sequence length="417" mass="46252">MSLNKKLNKYLKTRATTSPWQLSGSETKNSKAAIIIPALAESNTLPKTLASLATNPPEQLQQTQIVIVINNRPTATDEEKSDNQATLRWLQDNPYPQLNLNWVDASSPGYEIPCKEGVGFARKIGFDLALQQLDWSREPLLISLDADTLVDRDYLPAISCHFASSKCGAAVLPFRHQAAEDPQQEAAIRQYELYLRSYLFGLQQAGSPYAYHSIGSAFACRADAYVAAGGMNRRQAAEDFYFLQQLAKTSGVEMLCGTVVGPSPRFSGRVPFGTGKAVQGQVEEGVASFCFSTAQAFQLLQQWVQLVENSLDKTAEQLLAATENISPVLHGFLQELKFAKSWSGLQNNHRTREQRLQAFHSWFDALRTRQLLTRLDAGRHQTTAQIVSELLEWGGYPGVTEESAQLVLLEELQQAVK</sequence>
<proteinExistence type="predicted"/>
<organism evidence="6 7">
    <name type="scientific">Malonomonas rubra DSM 5091</name>
    <dbReference type="NCBI Taxonomy" id="1122189"/>
    <lineage>
        <taxon>Bacteria</taxon>
        <taxon>Pseudomonadati</taxon>
        <taxon>Thermodesulfobacteriota</taxon>
        <taxon>Desulfuromonadia</taxon>
        <taxon>Desulfuromonadales</taxon>
        <taxon>Geopsychrobacteraceae</taxon>
        <taxon>Malonomonas</taxon>
    </lineage>
</organism>
<dbReference type="SUPFAM" id="SSF53448">
    <property type="entry name" value="Nucleotide-diphospho-sugar transferases"/>
    <property type="match status" value="1"/>
</dbReference>
<keyword evidence="4 6" id="KW-0808">Transferase</keyword>
<dbReference type="RefSeq" id="WP_072907388.1">
    <property type="nucleotide sequence ID" value="NZ_FQZT01000004.1"/>
</dbReference>
<dbReference type="EMBL" id="FQZT01000004">
    <property type="protein sequence ID" value="SHJ07127.1"/>
    <property type="molecule type" value="Genomic_DNA"/>
</dbReference>
<accession>A0A1M6GB72</accession>
<keyword evidence="5" id="KW-0472">Membrane</keyword>
<evidence type="ECO:0000256" key="5">
    <source>
        <dbReference type="ARBA" id="ARBA00023136"/>
    </source>
</evidence>
<protein>
    <submittedName>
        <fullName evidence="6">Glycosyltransferase like family 2</fullName>
    </submittedName>
</protein>
<evidence type="ECO:0000256" key="3">
    <source>
        <dbReference type="ARBA" id="ARBA00022676"/>
    </source>
</evidence>
<dbReference type="GO" id="GO:0005886">
    <property type="term" value="C:plasma membrane"/>
    <property type="evidence" value="ECO:0007669"/>
    <property type="project" value="UniProtKB-SubCell"/>
</dbReference>
<dbReference type="InterPro" id="IPR029044">
    <property type="entry name" value="Nucleotide-diphossugar_trans"/>
</dbReference>
<keyword evidence="3" id="KW-0328">Glycosyltransferase</keyword>
<evidence type="ECO:0000256" key="1">
    <source>
        <dbReference type="ARBA" id="ARBA00004236"/>
    </source>
</evidence>
<evidence type="ECO:0000313" key="6">
    <source>
        <dbReference type="EMBL" id="SHJ07127.1"/>
    </source>
</evidence>
<keyword evidence="7" id="KW-1185">Reference proteome</keyword>
<dbReference type="PANTHER" id="PTHR43646:SF2">
    <property type="entry name" value="GLYCOSYLTRANSFERASE 2-LIKE DOMAIN-CONTAINING PROTEIN"/>
    <property type="match status" value="1"/>
</dbReference>
<evidence type="ECO:0000313" key="7">
    <source>
        <dbReference type="Proteomes" id="UP000184171"/>
    </source>
</evidence>